<evidence type="ECO:0008006" key="3">
    <source>
        <dbReference type="Google" id="ProtNLM"/>
    </source>
</evidence>
<reference evidence="1 2" key="1">
    <citation type="submission" date="2016-11" db="EMBL/GenBank/DDBJ databases">
        <authorList>
            <person name="Jaros S."/>
            <person name="Januszkiewicz K."/>
            <person name="Wedrychowicz H."/>
        </authorList>
    </citation>
    <scope>NUCLEOTIDE SEQUENCE [LARGE SCALE GENOMIC DNA]</scope>
    <source>
        <strain evidence="1 2">DSM 17459</strain>
    </source>
</reference>
<dbReference type="RefSeq" id="WP_072853370.1">
    <property type="nucleotide sequence ID" value="NZ_FQVI01000019.1"/>
</dbReference>
<organism evidence="1 2">
    <name type="scientific">Lactonifactor longoviformis DSM 17459</name>
    <dbReference type="NCBI Taxonomy" id="1122155"/>
    <lineage>
        <taxon>Bacteria</taxon>
        <taxon>Bacillati</taxon>
        <taxon>Bacillota</taxon>
        <taxon>Clostridia</taxon>
        <taxon>Eubacteriales</taxon>
        <taxon>Clostridiaceae</taxon>
        <taxon>Lactonifactor</taxon>
    </lineage>
</organism>
<sequence>MVSAEEKLRRHRAFWAGETGNKPLVIVRIGDLFLSRRFEAMLPLLERGHEITPEQIVVEDFLTDYERMFLEAEAVNQDGFFAAEPCTGLPWMEAIFGARIVGETVSVITRPVIGEPGDIKGIEDKERNQWYQKYLEFSEKLTSFAKGRFPVCQPILRGVTDTVGALMGQSEMAYALMDEPEKVKAAFFRVAEALRMLIRDQYKVTTSFLGGRSIGFYHIWAPGRVIWYQEDLASLMSPAHYQEYLYQTSCRIVEDYEYSLVHLHPASFLHLDGILQVANLKAVQLNKDLTGPSVEEMLPQCRAVLEGGKNLVLGMGPFTKGDIDAIYEELPHERTALNILADSVEEANELIEYIDSKDWECEILHK</sequence>
<keyword evidence="2" id="KW-1185">Reference proteome</keyword>
<gene>
    <name evidence="1" type="ORF">SAMN02745158_03111</name>
</gene>
<dbReference type="AlphaFoldDB" id="A0A1M5AB41"/>
<protein>
    <recommendedName>
        <fullName evidence="3">Uroporphyrinogen decarboxylase (URO-D)</fullName>
    </recommendedName>
</protein>
<dbReference type="Proteomes" id="UP000184245">
    <property type="component" value="Unassembled WGS sequence"/>
</dbReference>
<evidence type="ECO:0000313" key="1">
    <source>
        <dbReference type="EMBL" id="SHF27385.1"/>
    </source>
</evidence>
<dbReference type="SUPFAM" id="SSF51726">
    <property type="entry name" value="UROD/MetE-like"/>
    <property type="match status" value="1"/>
</dbReference>
<accession>A0A1M5AB41</accession>
<evidence type="ECO:0000313" key="2">
    <source>
        <dbReference type="Proteomes" id="UP000184245"/>
    </source>
</evidence>
<proteinExistence type="predicted"/>
<dbReference type="Gene3D" id="3.20.20.210">
    <property type="match status" value="1"/>
</dbReference>
<name>A0A1M5AB41_9CLOT</name>
<dbReference type="EMBL" id="FQVI01000019">
    <property type="protein sequence ID" value="SHF27385.1"/>
    <property type="molecule type" value="Genomic_DNA"/>
</dbReference>
<dbReference type="OrthoDB" id="1956132at2"/>
<dbReference type="InterPro" id="IPR038071">
    <property type="entry name" value="UROD/MetE-like_sf"/>
</dbReference>
<dbReference type="STRING" id="1122155.SAMN02745158_03111"/>